<dbReference type="Pfam" id="PF23493">
    <property type="entry name" value="CysS_C"/>
    <property type="match status" value="1"/>
</dbReference>
<dbReference type="InterPro" id="IPR015803">
    <property type="entry name" value="Cys-tRNA-ligase"/>
</dbReference>
<keyword evidence="4 13" id="KW-0963">Cytoplasm</keyword>
<dbReference type="InterPro" id="IPR032678">
    <property type="entry name" value="tRNA-synt_1_cat_dom"/>
</dbReference>
<dbReference type="Gene3D" id="1.20.120.1910">
    <property type="entry name" value="Cysteine-tRNA ligase, C-terminal anti-codon recognition domain"/>
    <property type="match status" value="1"/>
</dbReference>
<dbReference type="EC" id="6.1.1.16" evidence="13"/>
<dbReference type="SUPFAM" id="SSF52374">
    <property type="entry name" value="Nucleotidylyl transferase"/>
    <property type="match status" value="1"/>
</dbReference>
<evidence type="ECO:0000256" key="6">
    <source>
        <dbReference type="ARBA" id="ARBA00022723"/>
    </source>
</evidence>
<dbReference type="InterPro" id="IPR015273">
    <property type="entry name" value="Cys-tRNA-synt_Ia_DALR"/>
</dbReference>
<dbReference type="NCBIfam" id="TIGR00435">
    <property type="entry name" value="cysS"/>
    <property type="match status" value="1"/>
</dbReference>
<dbReference type="AlphaFoldDB" id="A0A140L2N3"/>
<evidence type="ECO:0000256" key="1">
    <source>
        <dbReference type="ARBA" id="ARBA00004496"/>
    </source>
</evidence>
<sequence length="474" mass="54725">MKLYNTLTRKKEEFVPLVPGEVKMYVCGPTVYNYFHIGNARPFTVFDTLRRYLEYRGYKVTYVQNFTDIDDKIIARAAEEGISPGEISEKYIEEYYKDAAALGIRKADIHPRVTENVEEIIAFVQKLIDKGFAYEVNGDVYFDTTKFHEYGKLSKQSLEDLEAGARIEVNEVKRNPMDFALWKAQKPGEQAWDSPWGKGRPGWHIECSVMSTKYLGETIDIHAGGQDLIFPHHENEIAQSEACTGHPFARYWLHNGYITINDEKMSKSKGNFFTVRDILKEFDGEVIRFFLLSAHYRNPINFSRELMEQSQSALDRLYNAKGNLEHLLENVEDRMVRDEERQLLAQWKIYKDKFIEAMDDDLNTADAIAAIFELVKEINSNVKGTSSKELVQRSYALLVELAGVLGLLNKRNEEAIDPDILQLVEERQKARKEKNFALADKIRDELKEKGFILKDTPQGVQIMKRNESGTKPQF</sequence>
<dbReference type="PANTHER" id="PTHR10890">
    <property type="entry name" value="CYSTEINYL-TRNA SYNTHETASE"/>
    <property type="match status" value="1"/>
</dbReference>
<comment type="cofactor">
    <cofactor evidence="13">
        <name>Zn(2+)</name>
        <dbReference type="ChEBI" id="CHEBI:29105"/>
    </cofactor>
    <text evidence="13">Binds 1 zinc ion per subunit.</text>
</comment>
<feature type="binding site" evidence="13">
    <location>
        <position position="27"/>
    </location>
    <ligand>
        <name>Zn(2+)</name>
        <dbReference type="ChEBI" id="CHEBI:29105"/>
    </ligand>
</feature>
<comment type="caution">
    <text evidence="16">The sequence shown here is derived from an EMBL/GenBank/DDBJ whole genome shotgun (WGS) entry which is preliminary data.</text>
</comment>
<dbReference type="STRING" id="520762.AN619_21490"/>
<evidence type="ECO:0000256" key="11">
    <source>
        <dbReference type="ARBA" id="ARBA00023146"/>
    </source>
</evidence>
<keyword evidence="5 13" id="KW-0436">Ligase</keyword>
<keyword evidence="9 13" id="KW-0067">ATP-binding</keyword>
<dbReference type="InterPro" id="IPR024909">
    <property type="entry name" value="Cys-tRNA/MSH_ligase"/>
</dbReference>
<protein>
    <recommendedName>
        <fullName evidence="13">Cysteine--tRNA ligase</fullName>
        <ecNumber evidence="13">6.1.1.16</ecNumber>
    </recommendedName>
    <alternativeName>
        <fullName evidence="13">Cysteinyl-tRNA synthetase</fullName>
        <shortName evidence="13">CysRS</shortName>
    </alternativeName>
</protein>
<evidence type="ECO:0000256" key="3">
    <source>
        <dbReference type="ARBA" id="ARBA00011245"/>
    </source>
</evidence>
<dbReference type="InterPro" id="IPR056411">
    <property type="entry name" value="CysS_C"/>
</dbReference>
<name>A0A140L2N3_9FIRM</name>
<dbReference type="CDD" id="cd00672">
    <property type="entry name" value="CysRS_core"/>
    <property type="match status" value="1"/>
</dbReference>
<evidence type="ECO:0000256" key="2">
    <source>
        <dbReference type="ARBA" id="ARBA00005594"/>
    </source>
</evidence>
<dbReference type="HAMAP" id="MF_00041">
    <property type="entry name" value="Cys_tRNA_synth"/>
    <property type="match status" value="1"/>
</dbReference>
<evidence type="ECO:0000256" key="10">
    <source>
        <dbReference type="ARBA" id="ARBA00022917"/>
    </source>
</evidence>
<evidence type="ECO:0000259" key="15">
    <source>
        <dbReference type="SMART" id="SM00840"/>
    </source>
</evidence>
<dbReference type="Gene3D" id="3.40.50.620">
    <property type="entry name" value="HUPs"/>
    <property type="match status" value="1"/>
</dbReference>
<evidence type="ECO:0000256" key="14">
    <source>
        <dbReference type="SAM" id="Coils"/>
    </source>
</evidence>
<keyword evidence="8 13" id="KW-0862">Zinc</keyword>
<keyword evidence="6 13" id="KW-0479">Metal-binding</keyword>
<keyword evidence="10 13" id="KW-0648">Protein biosynthesis</keyword>
<dbReference type="FunFam" id="3.40.50.620:FF:000009">
    <property type="entry name" value="Cysteine--tRNA ligase"/>
    <property type="match status" value="1"/>
</dbReference>
<keyword evidence="17" id="KW-1185">Reference proteome</keyword>
<evidence type="ECO:0000256" key="9">
    <source>
        <dbReference type="ARBA" id="ARBA00022840"/>
    </source>
</evidence>
<feature type="domain" description="Cysteinyl-tRNA synthetase class Ia DALR" evidence="15">
    <location>
        <begin position="353"/>
        <end position="416"/>
    </location>
</feature>
<dbReference type="GO" id="GO:0008270">
    <property type="term" value="F:zinc ion binding"/>
    <property type="evidence" value="ECO:0007669"/>
    <property type="project" value="UniProtKB-UniRule"/>
</dbReference>
<dbReference type="PRINTS" id="PR00983">
    <property type="entry name" value="TRNASYNTHCYS"/>
</dbReference>
<dbReference type="PANTHER" id="PTHR10890:SF3">
    <property type="entry name" value="CYSTEINE--TRNA LIGASE, CYTOPLASMIC"/>
    <property type="match status" value="1"/>
</dbReference>
<feature type="binding site" evidence="13">
    <location>
        <position position="236"/>
    </location>
    <ligand>
        <name>Zn(2+)</name>
        <dbReference type="ChEBI" id="CHEBI:29105"/>
    </ligand>
</feature>
<evidence type="ECO:0000256" key="12">
    <source>
        <dbReference type="ARBA" id="ARBA00047398"/>
    </source>
</evidence>
<feature type="coiled-coil region" evidence="14">
    <location>
        <begin position="314"/>
        <end position="341"/>
    </location>
</feature>
<proteinExistence type="inferred from homology"/>
<comment type="subunit">
    <text evidence="3 13">Monomer.</text>
</comment>
<dbReference type="OrthoDB" id="9815130at2"/>
<feature type="short sequence motif" description="'HIGH' region" evidence="13">
    <location>
        <begin position="29"/>
        <end position="39"/>
    </location>
</feature>
<dbReference type="Proteomes" id="UP000070456">
    <property type="component" value="Unassembled WGS sequence"/>
</dbReference>
<dbReference type="SMART" id="SM00840">
    <property type="entry name" value="DALR_2"/>
    <property type="match status" value="1"/>
</dbReference>
<evidence type="ECO:0000256" key="13">
    <source>
        <dbReference type="HAMAP-Rule" id="MF_00041"/>
    </source>
</evidence>
<dbReference type="RefSeq" id="WP_068556818.1">
    <property type="nucleotide sequence ID" value="NZ_LOEE01000046.1"/>
</dbReference>
<dbReference type="GO" id="GO:0004817">
    <property type="term" value="F:cysteine-tRNA ligase activity"/>
    <property type="evidence" value="ECO:0007669"/>
    <property type="project" value="UniProtKB-UniRule"/>
</dbReference>
<dbReference type="InterPro" id="IPR014729">
    <property type="entry name" value="Rossmann-like_a/b/a_fold"/>
</dbReference>
<comment type="catalytic activity">
    <reaction evidence="12 13">
        <text>tRNA(Cys) + L-cysteine + ATP = L-cysteinyl-tRNA(Cys) + AMP + diphosphate</text>
        <dbReference type="Rhea" id="RHEA:17773"/>
        <dbReference type="Rhea" id="RHEA-COMP:9661"/>
        <dbReference type="Rhea" id="RHEA-COMP:9679"/>
        <dbReference type="ChEBI" id="CHEBI:30616"/>
        <dbReference type="ChEBI" id="CHEBI:33019"/>
        <dbReference type="ChEBI" id="CHEBI:35235"/>
        <dbReference type="ChEBI" id="CHEBI:78442"/>
        <dbReference type="ChEBI" id="CHEBI:78517"/>
        <dbReference type="ChEBI" id="CHEBI:456215"/>
        <dbReference type="EC" id="6.1.1.16"/>
    </reaction>
</comment>
<feature type="binding site" evidence="13">
    <location>
        <position position="232"/>
    </location>
    <ligand>
        <name>Zn(2+)</name>
        <dbReference type="ChEBI" id="CHEBI:29105"/>
    </ligand>
</feature>
<evidence type="ECO:0000313" key="17">
    <source>
        <dbReference type="Proteomes" id="UP000070456"/>
    </source>
</evidence>
<evidence type="ECO:0000256" key="5">
    <source>
        <dbReference type="ARBA" id="ARBA00022598"/>
    </source>
</evidence>
<dbReference type="GO" id="GO:0005829">
    <property type="term" value="C:cytosol"/>
    <property type="evidence" value="ECO:0007669"/>
    <property type="project" value="TreeGrafter"/>
</dbReference>
<dbReference type="GO" id="GO:0005524">
    <property type="term" value="F:ATP binding"/>
    <property type="evidence" value="ECO:0007669"/>
    <property type="project" value="UniProtKB-UniRule"/>
</dbReference>
<comment type="similarity">
    <text evidence="2 13">Belongs to the class-I aminoacyl-tRNA synthetase family.</text>
</comment>
<dbReference type="EMBL" id="LOEE01000046">
    <property type="protein sequence ID" value="KXG74808.1"/>
    <property type="molecule type" value="Genomic_DNA"/>
</dbReference>
<dbReference type="GO" id="GO:0006423">
    <property type="term" value="P:cysteinyl-tRNA aminoacylation"/>
    <property type="evidence" value="ECO:0007669"/>
    <property type="project" value="UniProtKB-UniRule"/>
</dbReference>
<feature type="binding site" evidence="13">
    <location>
        <position position="267"/>
    </location>
    <ligand>
        <name>ATP</name>
        <dbReference type="ChEBI" id="CHEBI:30616"/>
    </ligand>
</feature>
<dbReference type="Pfam" id="PF09190">
    <property type="entry name" value="DALR_2"/>
    <property type="match status" value="1"/>
</dbReference>
<keyword evidence="7 13" id="KW-0547">Nucleotide-binding</keyword>
<dbReference type="SUPFAM" id="SSF47323">
    <property type="entry name" value="Anticodon-binding domain of a subclass of class I aminoacyl-tRNA synthetases"/>
    <property type="match status" value="1"/>
</dbReference>
<evidence type="ECO:0000256" key="4">
    <source>
        <dbReference type="ARBA" id="ARBA00022490"/>
    </source>
</evidence>
<feature type="short sequence motif" description="'KMSKS' region" evidence="13">
    <location>
        <begin position="264"/>
        <end position="268"/>
    </location>
</feature>
<evidence type="ECO:0000256" key="7">
    <source>
        <dbReference type="ARBA" id="ARBA00022741"/>
    </source>
</evidence>
<feature type="binding site" evidence="13">
    <location>
        <position position="207"/>
    </location>
    <ligand>
        <name>Zn(2+)</name>
        <dbReference type="ChEBI" id="CHEBI:29105"/>
    </ligand>
</feature>
<dbReference type="Pfam" id="PF01406">
    <property type="entry name" value="tRNA-synt_1e"/>
    <property type="match status" value="1"/>
</dbReference>
<reference evidence="16 17" key="1">
    <citation type="submission" date="2015-12" db="EMBL/GenBank/DDBJ databases">
        <title>Draft genome sequence of the thermoanaerobe Thermotalea metallivorans, an isolate from the runoff channel of the Great Artesian Basin, Australia.</title>
        <authorList>
            <person name="Patel B.K."/>
        </authorList>
    </citation>
    <scope>NUCLEOTIDE SEQUENCE [LARGE SCALE GENOMIC DNA]</scope>
    <source>
        <strain evidence="16 17">B2-1</strain>
    </source>
</reference>
<dbReference type="PATRIC" id="fig|520762.4.peg.2377"/>
<gene>
    <name evidence="13 16" type="primary">cysS</name>
    <name evidence="16" type="ORF">AN619_21490</name>
</gene>
<keyword evidence="11 13" id="KW-0030">Aminoacyl-tRNA synthetase</keyword>
<keyword evidence="14" id="KW-0175">Coiled coil</keyword>
<accession>A0A140L2N3</accession>
<evidence type="ECO:0000256" key="8">
    <source>
        <dbReference type="ARBA" id="ARBA00022833"/>
    </source>
</evidence>
<evidence type="ECO:0000313" key="16">
    <source>
        <dbReference type="EMBL" id="KXG74808.1"/>
    </source>
</evidence>
<comment type="subcellular location">
    <subcellularLocation>
        <location evidence="1 13">Cytoplasm</location>
    </subcellularLocation>
</comment>
<organism evidence="16 17">
    <name type="scientific">Thermotalea metallivorans</name>
    <dbReference type="NCBI Taxonomy" id="520762"/>
    <lineage>
        <taxon>Bacteria</taxon>
        <taxon>Bacillati</taxon>
        <taxon>Bacillota</taxon>
        <taxon>Clostridia</taxon>
        <taxon>Peptostreptococcales</taxon>
        <taxon>Thermotaleaceae</taxon>
        <taxon>Thermotalea</taxon>
    </lineage>
</organism>
<dbReference type="InterPro" id="IPR009080">
    <property type="entry name" value="tRNAsynth_Ia_anticodon-bd"/>
</dbReference>